<dbReference type="CDD" id="cd03129">
    <property type="entry name" value="GAT1_Peptidase_E_like"/>
    <property type="match status" value="1"/>
</dbReference>
<name>A0A2N5M4P1_9BACI</name>
<comment type="similarity">
    <text evidence="1">Belongs to the peptidase S51 family.</text>
</comment>
<dbReference type="InterPro" id="IPR005320">
    <property type="entry name" value="Peptidase_S51"/>
</dbReference>
<organism evidence="5 6">
    <name type="scientific">Peribacillus deserti</name>
    <dbReference type="NCBI Taxonomy" id="673318"/>
    <lineage>
        <taxon>Bacteria</taxon>
        <taxon>Bacillati</taxon>
        <taxon>Bacillota</taxon>
        <taxon>Bacilli</taxon>
        <taxon>Bacillales</taxon>
        <taxon>Bacillaceae</taxon>
        <taxon>Peribacillus</taxon>
    </lineage>
</organism>
<evidence type="ECO:0000256" key="1">
    <source>
        <dbReference type="ARBA" id="ARBA00006534"/>
    </source>
</evidence>
<dbReference type="PANTHER" id="PTHR36175">
    <property type="entry name" value="CYANOPHYCINASE"/>
    <property type="match status" value="1"/>
</dbReference>
<dbReference type="InterPro" id="IPR029062">
    <property type="entry name" value="Class_I_gatase-like"/>
</dbReference>
<dbReference type="OrthoDB" id="65372at2"/>
<keyword evidence="6" id="KW-1185">Reference proteome</keyword>
<dbReference type="EMBL" id="PGUY01000042">
    <property type="protein sequence ID" value="PLT29329.1"/>
    <property type="molecule type" value="Genomic_DNA"/>
</dbReference>
<proteinExistence type="inferred from homology"/>
<evidence type="ECO:0000256" key="4">
    <source>
        <dbReference type="ARBA" id="ARBA00022825"/>
    </source>
</evidence>
<accession>A0A2N5M4P1</accession>
<evidence type="ECO:0000256" key="2">
    <source>
        <dbReference type="ARBA" id="ARBA00022670"/>
    </source>
</evidence>
<evidence type="ECO:0000313" key="5">
    <source>
        <dbReference type="EMBL" id="PLT29329.1"/>
    </source>
</evidence>
<keyword evidence="2" id="KW-0645">Protease</keyword>
<gene>
    <name evidence="5" type="ORF">CUU66_13495</name>
</gene>
<dbReference type="GO" id="GO:0008236">
    <property type="term" value="F:serine-type peptidase activity"/>
    <property type="evidence" value="ECO:0007669"/>
    <property type="project" value="UniProtKB-KW"/>
</dbReference>
<dbReference type="SUPFAM" id="SSF52317">
    <property type="entry name" value="Class I glutamine amidotransferase-like"/>
    <property type="match status" value="1"/>
</dbReference>
<keyword evidence="4" id="KW-0720">Serine protease</keyword>
<dbReference type="Gene3D" id="3.40.50.880">
    <property type="match status" value="1"/>
</dbReference>
<dbReference type="Pfam" id="PF03575">
    <property type="entry name" value="Peptidase_S51"/>
    <property type="match status" value="1"/>
</dbReference>
<sequence>MADRHLFLHGGSPPFLQESGRTFSKLVPRSGKTAVLFLEREGWQEYMKRYTQVLEAGGLHDFTYIALHRSPEEIADLLSECKGVIIGGGDTEQYHTYIVGTPVGTCIRELYQKGVPIAGFSAGALISPAHCVIPPIDNDRKLHLFLDGLGLLSDCVISVHFSKWNEEENLINAVHNTHANIGYGIDDEACAYFENEKLVSTEGNLFIYQPAHRE</sequence>
<comment type="caution">
    <text evidence="5">The sequence shown here is derived from an EMBL/GenBank/DDBJ whole genome shotgun (WGS) entry which is preliminary data.</text>
</comment>
<dbReference type="AlphaFoldDB" id="A0A2N5M4P1"/>
<dbReference type="GO" id="GO:0006508">
    <property type="term" value="P:proteolysis"/>
    <property type="evidence" value="ECO:0007669"/>
    <property type="project" value="UniProtKB-KW"/>
</dbReference>
<evidence type="ECO:0000313" key="6">
    <source>
        <dbReference type="Proteomes" id="UP000234748"/>
    </source>
</evidence>
<evidence type="ECO:0000256" key="3">
    <source>
        <dbReference type="ARBA" id="ARBA00022801"/>
    </source>
</evidence>
<keyword evidence="3" id="KW-0378">Hydrolase</keyword>
<dbReference type="PANTHER" id="PTHR36175:SF1">
    <property type="entry name" value="CYANOPHYCINASE"/>
    <property type="match status" value="1"/>
</dbReference>
<reference evidence="5 6" key="1">
    <citation type="submission" date="2017-11" db="EMBL/GenBank/DDBJ databases">
        <title>Comparitive Functional Genomics of Dry Heat Resistant strains isolated from the Viking Spacecraft.</title>
        <authorList>
            <person name="Seuylemezian A."/>
            <person name="Cooper K."/>
            <person name="Vaishampayan P."/>
        </authorList>
    </citation>
    <scope>NUCLEOTIDE SEQUENCE [LARGE SCALE GENOMIC DNA]</scope>
    <source>
        <strain evidence="5 6">V1-29</strain>
    </source>
</reference>
<dbReference type="RefSeq" id="WP_101643039.1">
    <property type="nucleotide sequence ID" value="NZ_PGUY01000042.1"/>
</dbReference>
<dbReference type="Proteomes" id="UP000234748">
    <property type="component" value="Unassembled WGS sequence"/>
</dbReference>
<protein>
    <submittedName>
        <fullName evidence="5">Peptidase S51 dipeptidase E</fullName>
    </submittedName>
</protein>